<dbReference type="EMBL" id="RKHY01000001">
    <property type="protein sequence ID" value="ROS44339.1"/>
    <property type="molecule type" value="Genomic_DNA"/>
</dbReference>
<dbReference type="SUPFAM" id="SSF48498">
    <property type="entry name" value="Tetracyclin repressor-like, C-terminal domain"/>
    <property type="match status" value="1"/>
</dbReference>
<feature type="domain" description="HTH tetR-type" evidence="4">
    <location>
        <begin position="16"/>
        <end position="60"/>
    </location>
</feature>
<dbReference type="AlphaFoldDB" id="A0A3N2H7C7"/>
<gene>
    <name evidence="6" type="ORF">EDD35_6775</name>
</gene>
<evidence type="ECO:0000313" key="6">
    <source>
        <dbReference type="EMBL" id="ROS44339.1"/>
    </source>
</evidence>
<evidence type="ECO:0000256" key="1">
    <source>
        <dbReference type="ARBA" id="ARBA00023015"/>
    </source>
</evidence>
<dbReference type="Gene3D" id="1.10.10.60">
    <property type="entry name" value="Homeodomain-like"/>
    <property type="match status" value="1"/>
</dbReference>
<keyword evidence="7" id="KW-1185">Reference proteome</keyword>
<protein>
    <submittedName>
        <fullName evidence="6">TetR family transcriptional regulator</fullName>
    </submittedName>
</protein>
<evidence type="ECO:0000256" key="2">
    <source>
        <dbReference type="ARBA" id="ARBA00023125"/>
    </source>
</evidence>
<proteinExistence type="predicted"/>
<dbReference type="RefSeq" id="WP_123686322.1">
    <property type="nucleotide sequence ID" value="NZ_RKHY01000001.1"/>
</dbReference>
<dbReference type="GO" id="GO:0003677">
    <property type="term" value="F:DNA binding"/>
    <property type="evidence" value="ECO:0007669"/>
    <property type="project" value="UniProtKB-KW"/>
</dbReference>
<dbReference type="InterPro" id="IPR036271">
    <property type="entry name" value="Tet_transcr_reg_TetR-rel_C_sf"/>
</dbReference>
<dbReference type="PANTHER" id="PTHR47506">
    <property type="entry name" value="TRANSCRIPTIONAL REGULATORY PROTEIN"/>
    <property type="match status" value="1"/>
</dbReference>
<keyword evidence="1" id="KW-0805">Transcription regulation</keyword>
<keyword evidence="3" id="KW-0804">Transcription</keyword>
<name>A0A3N2H7C7_9PSEU</name>
<dbReference type="InterPro" id="IPR023772">
    <property type="entry name" value="DNA-bd_HTH_TetR-type_CS"/>
</dbReference>
<dbReference type="SUPFAM" id="SSF46689">
    <property type="entry name" value="Homeodomain-like"/>
    <property type="match status" value="1"/>
</dbReference>
<dbReference type="InterPro" id="IPR011075">
    <property type="entry name" value="TetR_C"/>
</dbReference>
<dbReference type="Pfam" id="PF00440">
    <property type="entry name" value="TetR_N"/>
    <property type="match status" value="1"/>
</dbReference>
<evidence type="ECO:0000259" key="4">
    <source>
        <dbReference type="Pfam" id="PF00440"/>
    </source>
</evidence>
<dbReference type="Proteomes" id="UP000274843">
    <property type="component" value="Unassembled WGS sequence"/>
</dbReference>
<evidence type="ECO:0000313" key="7">
    <source>
        <dbReference type="Proteomes" id="UP000274843"/>
    </source>
</evidence>
<keyword evidence="2" id="KW-0238">DNA-binding</keyword>
<evidence type="ECO:0000256" key="3">
    <source>
        <dbReference type="ARBA" id="ARBA00023163"/>
    </source>
</evidence>
<evidence type="ECO:0000259" key="5">
    <source>
        <dbReference type="Pfam" id="PF16925"/>
    </source>
</evidence>
<dbReference type="InterPro" id="IPR009057">
    <property type="entry name" value="Homeodomain-like_sf"/>
</dbReference>
<sequence>MARTGRPRAFDPAEALATAQSIFWASGYGGTSIQALVDGVGLERGSLYAAFGDKRRLYFETVKLYWAEYEKTLRSALTQVPLLPALREVLVMPAQLGTVASDPQAPHGCMMGNTIAELVPHDAEATALVTDAFARFADLLIEPLRQAQERGEVSTASPPEAQAQLLLVLAQGTSLLARTGTDPATATAAIDAAFAGLHADD</sequence>
<dbReference type="PANTHER" id="PTHR47506:SF1">
    <property type="entry name" value="HTH-TYPE TRANSCRIPTIONAL REGULATOR YJDC"/>
    <property type="match status" value="1"/>
</dbReference>
<organism evidence="6 7">
    <name type="scientific">Amycolatopsis thermoflava</name>
    <dbReference type="NCBI Taxonomy" id="84480"/>
    <lineage>
        <taxon>Bacteria</taxon>
        <taxon>Bacillati</taxon>
        <taxon>Actinomycetota</taxon>
        <taxon>Actinomycetes</taxon>
        <taxon>Pseudonocardiales</taxon>
        <taxon>Pseudonocardiaceae</taxon>
        <taxon>Amycolatopsis</taxon>
        <taxon>Amycolatopsis methanolica group</taxon>
    </lineage>
</organism>
<dbReference type="InterPro" id="IPR001647">
    <property type="entry name" value="HTH_TetR"/>
</dbReference>
<comment type="caution">
    <text evidence="6">The sequence shown here is derived from an EMBL/GenBank/DDBJ whole genome shotgun (WGS) entry which is preliminary data.</text>
</comment>
<dbReference type="Pfam" id="PF16925">
    <property type="entry name" value="TetR_C_13"/>
    <property type="match status" value="1"/>
</dbReference>
<dbReference type="GeneID" id="301848025"/>
<dbReference type="Gene3D" id="1.10.357.10">
    <property type="entry name" value="Tetracycline Repressor, domain 2"/>
    <property type="match status" value="1"/>
</dbReference>
<dbReference type="PROSITE" id="PS01081">
    <property type="entry name" value="HTH_TETR_1"/>
    <property type="match status" value="1"/>
</dbReference>
<accession>A0A3N2H7C7</accession>
<reference evidence="6 7" key="1">
    <citation type="submission" date="2018-11" db="EMBL/GenBank/DDBJ databases">
        <title>Sequencing the genomes of 1000 actinobacteria strains.</title>
        <authorList>
            <person name="Klenk H.-P."/>
        </authorList>
    </citation>
    <scope>NUCLEOTIDE SEQUENCE [LARGE SCALE GENOMIC DNA]</scope>
    <source>
        <strain evidence="6 7">DSM 44348</strain>
    </source>
</reference>
<feature type="domain" description="Tetracyclin repressor-like C-terminal" evidence="5">
    <location>
        <begin position="98"/>
        <end position="192"/>
    </location>
</feature>